<keyword evidence="1" id="KW-0812">Transmembrane</keyword>
<evidence type="ECO:0000313" key="3">
    <source>
        <dbReference type="Proteomes" id="UP000553034"/>
    </source>
</evidence>
<reference evidence="2 3" key="1">
    <citation type="submission" date="2020-08" db="EMBL/GenBank/DDBJ databases">
        <title>Genomic Encyclopedia of Type Strains, Phase IV (KMG-IV): sequencing the most valuable type-strain genomes for metagenomic binning, comparative biology and taxonomic classification.</title>
        <authorList>
            <person name="Goeker M."/>
        </authorList>
    </citation>
    <scope>NUCLEOTIDE SEQUENCE [LARGE SCALE GENOMIC DNA]</scope>
    <source>
        <strain evidence="2 3">DSM 29568</strain>
    </source>
</reference>
<feature type="transmembrane region" description="Helical" evidence="1">
    <location>
        <begin position="21"/>
        <end position="41"/>
    </location>
</feature>
<keyword evidence="1" id="KW-0472">Membrane</keyword>
<dbReference type="AlphaFoldDB" id="A0A840EIW2"/>
<gene>
    <name evidence="2" type="ORF">GGR32_000370</name>
</gene>
<keyword evidence="3" id="KW-1185">Reference proteome</keyword>
<evidence type="ECO:0000313" key="2">
    <source>
        <dbReference type="EMBL" id="MBB4118098.1"/>
    </source>
</evidence>
<accession>A0A840EIW2</accession>
<name>A0A840EIW2_9FLAO</name>
<sequence>MNYKILKLLFDPRETISKQEFLLGIIILFLLTFSTISDLIINTSVTSTISSKGTYLLATHQIVKPFSTPNLPVDFILQRCNFNY</sequence>
<proteinExistence type="predicted"/>
<comment type="caution">
    <text evidence="2">The sequence shown here is derived from an EMBL/GenBank/DDBJ whole genome shotgun (WGS) entry which is preliminary data.</text>
</comment>
<evidence type="ECO:0000256" key="1">
    <source>
        <dbReference type="SAM" id="Phobius"/>
    </source>
</evidence>
<keyword evidence="1" id="KW-1133">Transmembrane helix</keyword>
<dbReference type="Proteomes" id="UP000553034">
    <property type="component" value="Unassembled WGS sequence"/>
</dbReference>
<protein>
    <submittedName>
        <fullName evidence="2">Uncharacterized protein</fullName>
    </submittedName>
</protein>
<organism evidence="2 3">
    <name type="scientific">Mesonia hippocampi</name>
    <dbReference type="NCBI Taxonomy" id="1628250"/>
    <lineage>
        <taxon>Bacteria</taxon>
        <taxon>Pseudomonadati</taxon>
        <taxon>Bacteroidota</taxon>
        <taxon>Flavobacteriia</taxon>
        <taxon>Flavobacteriales</taxon>
        <taxon>Flavobacteriaceae</taxon>
        <taxon>Mesonia</taxon>
    </lineage>
</organism>
<dbReference type="EMBL" id="JACIFO010000001">
    <property type="protein sequence ID" value="MBB4118098.1"/>
    <property type="molecule type" value="Genomic_DNA"/>
</dbReference>